<reference evidence="3" key="1">
    <citation type="submission" date="2021-01" db="EMBL/GenBank/DDBJ databases">
        <authorList>
            <person name="Corre E."/>
            <person name="Pelletier E."/>
            <person name="Niang G."/>
            <person name="Scheremetjew M."/>
            <person name="Finn R."/>
            <person name="Kale V."/>
            <person name="Holt S."/>
            <person name="Cochrane G."/>
            <person name="Meng A."/>
            <person name="Brown T."/>
            <person name="Cohen L."/>
        </authorList>
    </citation>
    <scope>NUCLEOTIDE SEQUENCE</scope>
    <source>
        <strain evidence="3">308</strain>
    </source>
</reference>
<dbReference type="AlphaFoldDB" id="A0A6U5DXZ4"/>
<gene>
    <name evidence="2" type="ORF">CHYS00102_LOCUS3760</name>
    <name evidence="3" type="ORF">CHYS00102_LOCUS3761</name>
</gene>
<protein>
    <submittedName>
        <fullName evidence="3">Uncharacterized protein</fullName>
    </submittedName>
</protein>
<evidence type="ECO:0000313" key="2">
    <source>
        <dbReference type="EMBL" id="CAD8876582.1"/>
    </source>
</evidence>
<name>A0A6U5DXZ4_9STRA</name>
<dbReference type="EMBL" id="HBFR01005346">
    <property type="protein sequence ID" value="CAD8876582.1"/>
    <property type="molecule type" value="Transcribed_RNA"/>
</dbReference>
<dbReference type="EMBL" id="HBFR01005347">
    <property type="protein sequence ID" value="CAD8876583.1"/>
    <property type="molecule type" value="Transcribed_RNA"/>
</dbReference>
<feature type="region of interest" description="Disordered" evidence="1">
    <location>
        <begin position="46"/>
        <end position="67"/>
    </location>
</feature>
<evidence type="ECO:0000313" key="3">
    <source>
        <dbReference type="EMBL" id="CAD8876583.1"/>
    </source>
</evidence>
<sequence>MECTNTFCETGRYIRQTKNGARYSPQKKNKVLKHVRKALELLQSEPTRRNDGRYLGPPAESERKCFETPGASTVDPRLYCMRTQSGTWLGFRWYRFVDQPELNQVFASIEDPAARDAARCFMQARIERLHAAQNGEGDVPRWFDAPQGADALPKKKVRIDPALLVAPPEGLEAGFVPVPVFERNREAPPGCEVFVGDVAEEPDPLLEGYYEGYANEGREHEVEVCPANPESKGKKYTYPGTIFSYSLALEQSTRTGHKVPLRSELELDDAVTCGLVSDPPKNFVCGRVRDWVKYFGKCSYVSHFFPYIIVLYCSYNMF</sequence>
<evidence type="ECO:0000256" key="1">
    <source>
        <dbReference type="SAM" id="MobiDB-lite"/>
    </source>
</evidence>
<accession>A0A6U5DXZ4</accession>
<proteinExistence type="predicted"/>
<organism evidence="3">
    <name type="scientific">Corethron hystrix</name>
    <dbReference type="NCBI Taxonomy" id="216773"/>
    <lineage>
        <taxon>Eukaryota</taxon>
        <taxon>Sar</taxon>
        <taxon>Stramenopiles</taxon>
        <taxon>Ochrophyta</taxon>
        <taxon>Bacillariophyta</taxon>
        <taxon>Coscinodiscophyceae</taxon>
        <taxon>Corethrophycidae</taxon>
        <taxon>Corethrales</taxon>
        <taxon>Corethraceae</taxon>
        <taxon>Corethron</taxon>
    </lineage>
</organism>